<dbReference type="Proteomes" id="UP000075886">
    <property type="component" value="Unassembled WGS sequence"/>
</dbReference>
<dbReference type="EMBL" id="AXCN02000888">
    <property type="status" value="NOT_ANNOTATED_CDS"/>
    <property type="molecule type" value="Genomic_DNA"/>
</dbReference>
<evidence type="ECO:0000256" key="1">
    <source>
        <dbReference type="SAM" id="MobiDB-lite"/>
    </source>
</evidence>
<proteinExistence type="predicted"/>
<evidence type="ECO:0000313" key="2">
    <source>
        <dbReference type="EnsemblMetazoa" id="AFAF006128-PA"/>
    </source>
</evidence>
<dbReference type="AlphaFoldDB" id="A0A182QA73"/>
<dbReference type="EnsemblMetazoa" id="AFAF006128-RA">
    <property type="protein sequence ID" value="AFAF006128-PA"/>
    <property type="gene ID" value="AFAF006128"/>
</dbReference>
<reference evidence="2" key="2">
    <citation type="submission" date="2020-05" db="UniProtKB">
        <authorList>
            <consortium name="EnsemblMetazoa"/>
        </authorList>
    </citation>
    <scope>IDENTIFICATION</scope>
    <source>
        <strain evidence="2">FAR1</strain>
    </source>
</reference>
<keyword evidence="3" id="KW-1185">Reference proteome</keyword>
<protein>
    <submittedName>
        <fullName evidence="2">Uncharacterized protein</fullName>
    </submittedName>
</protein>
<dbReference type="VEuPathDB" id="VectorBase:AFAF006128"/>
<accession>A0A182QA73</accession>
<dbReference type="STRING" id="69004.A0A182QA73"/>
<feature type="compositionally biased region" description="Low complexity" evidence="1">
    <location>
        <begin position="64"/>
        <end position="91"/>
    </location>
</feature>
<evidence type="ECO:0000313" key="3">
    <source>
        <dbReference type="Proteomes" id="UP000075886"/>
    </source>
</evidence>
<sequence length="185" mass="19781">MGTETACGNYYNEPPAGPSATAMAGYYRMSSDESGPARSESLTDEELAQATVSASDCETDLDLHQTPQQQQHAASHQQPSPSRSHLQQHMQHGQHQHAHHTDTAGRTNHWAVSQQLQNHITTTNATVTGQVSVASSLMRLGHRKPREVGHGNRGRPLSQLATAGGSTVSGDTHPVPVDDNPISGK</sequence>
<reference evidence="3" key="1">
    <citation type="submission" date="2014-01" db="EMBL/GenBank/DDBJ databases">
        <title>The Genome Sequence of Anopheles farauti FAR1 (V2).</title>
        <authorList>
            <consortium name="The Broad Institute Genomics Platform"/>
            <person name="Neafsey D.E."/>
            <person name="Besansky N."/>
            <person name="Howell P."/>
            <person name="Walton C."/>
            <person name="Young S.K."/>
            <person name="Zeng Q."/>
            <person name="Gargeya S."/>
            <person name="Fitzgerald M."/>
            <person name="Haas B."/>
            <person name="Abouelleil A."/>
            <person name="Allen A.W."/>
            <person name="Alvarado L."/>
            <person name="Arachchi H.M."/>
            <person name="Berlin A.M."/>
            <person name="Chapman S.B."/>
            <person name="Gainer-Dewar J."/>
            <person name="Goldberg J."/>
            <person name="Griggs A."/>
            <person name="Gujja S."/>
            <person name="Hansen M."/>
            <person name="Howarth C."/>
            <person name="Imamovic A."/>
            <person name="Ireland A."/>
            <person name="Larimer J."/>
            <person name="McCowan C."/>
            <person name="Murphy C."/>
            <person name="Pearson M."/>
            <person name="Poon T.W."/>
            <person name="Priest M."/>
            <person name="Roberts A."/>
            <person name="Saif S."/>
            <person name="Shea T."/>
            <person name="Sisk P."/>
            <person name="Sykes S."/>
            <person name="Wortman J."/>
            <person name="Nusbaum C."/>
            <person name="Birren B."/>
        </authorList>
    </citation>
    <scope>NUCLEOTIDE SEQUENCE [LARGE SCALE GENOMIC DNA]</scope>
    <source>
        <strain evidence="3">FAR1</strain>
    </source>
</reference>
<feature type="region of interest" description="Disordered" evidence="1">
    <location>
        <begin position="136"/>
        <end position="185"/>
    </location>
</feature>
<organism evidence="2 3">
    <name type="scientific">Anopheles farauti</name>
    <dbReference type="NCBI Taxonomy" id="69004"/>
    <lineage>
        <taxon>Eukaryota</taxon>
        <taxon>Metazoa</taxon>
        <taxon>Ecdysozoa</taxon>
        <taxon>Arthropoda</taxon>
        <taxon>Hexapoda</taxon>
        <taxon>Insecta</taxon>
        <taxon>Pterygota</taxon>
        <taxon>Neoptera</taxon>
        <taxon>Endopterygota</taxon>
        <taxon>Diptera</taxon>
        <taxon>Nematocera</taxon>
        <taxon>Culicoidea</taxon>
        <taxon>Culicidae</taxon>
        <taxon>Anophelinae</taxon>
        <taxon>Anopheles</taxon>
    </lineage>
</organism>
<feature type="region of interest" description="Disordered" evidence="1">
    <location>
        <begin position="1"/>
        <end position="104"/>
    </location>
</feature>
<name>A0A182QA73_9DIPT</name>
<feature type="compositionally biased region" description="Polar residues" evidence="1">
    <location>
        <begin position="159"/>
        <end position="170"/>
    </location>
</feature>